<sequence length="523" mass="60079">MYQVQVSEGTLKGKLSSTYNGRKYYSFEGIPYAKPPVGDLRFKAPQEPESWSGIRDATKPGNRCAQLNPLGKGTAEGSEDCLYLNIYTPVLPAEEVKKLPVLFFLHGGRLMLGYGDYYKPDFYIHQNVVLVTINYRLNIFGFLCLDLPDVPGNAGLKDTVMALKWVNRNIKNFNGDVDNVTVFGESAGAANGTSLLTSKMADGLFSKIICQSGNCLSDLYMVEEDNVEKASKIASFLGKDTRDKEELYDLFSKSSTEDLLNAYTSASMIQPPADIRAYLLPVVEKKFDNVERFFEEHPSVAIREKRFKNVPILATLNSEEAAFFVQSDENGNIIYEENLEHFIPKYLFIKENTPKSLEFVEKLRKFYFKGKNNGDKKLEYMKLLHDHYFARDIILFVEKMAKHQNVFLCRFAYSGNINTRVMRNLGLKGATHGDLVQYLFYRENKMKVANEKDLMLVDMFTEAWCNFAKTGKPNLRKWNLDWQPYDNEKKLCLNIEDDITIKPFPNYERIQFWLDLINEKSKL</sequence>
<dbReference type="InterPro" id="IPR050309">
    <property type="entry name" value="Type-B_Carboxylest/Lipase"/>
</dbReference>
<proteinExistence type="predicted"/>
<keyword evidence="4" id="KW-1185">Reference proteome</keyword>
<dbReference type="PANTHER" id="PTHR11559">
    <property type="entry name" value="CARBOXYLESTERASE"/>
    <property type="match status" value="1"/>
</dbReference>
<dbReference type="PROSITE" id="PS00941">
    <property type="entry name" value="CARBOXYLESTERASE_B_2"/>
    <property type="match status" value="1"/>
</dbReference>
<dbReference type="SUPFAM" id="SSF53474">
    <property type="entry name" value="alpha/beta-Hydrolases"/>
    <property type="match status" value="1"/>
</dbReference>
<evidence type="ECO:0000259" key="2">
    <source>
        <dbReference type="Pfam" id="PF00135"/>
    </source>
</evidence>
<dbReference type="Gene3D" id="3.40.50.1820">
    <property type="entry name" value="alpha/beta hydrolase"/>
    <property type="match status" value="1"/>
</dbReference>
<dbReference type="AlphaFoldDB" id="A0AAU9URN4"/>
<evidence type="ECO:0000256" key="1">
    <source>
        <dbReference type="ARBA" id="ARBA00023180"/>
    </source>
</evidence>
<reference evidence="3" key="1">
    <citation type="submission" date="2022-03" db="EMBL/GenBank/DDBJ databases">
        <authorList>
            <person name="Tunstrom K."/>
        </authorList>
    </citation>
    <scope>NUCLEOTIDE SEQUENCE</scope>
</reference>
<dbReference type="Pfam" id="PF00135">
    <property type="entry name" value="COesterase"/>
    <property type="match status" value="1"/>
</dbReference>
<evidence type="ECO:0000313" key="3">
    <source>
        <dbReference type="EMBL" id="CAH2101651.1"/>
    </source>
</evidence>
<keyword evidence="1" id="KW-0325">Glycoprotein</keyword>
<comment type="caution">
    <text evidence="3">The sequence shown here is derived from an EMBL/GenBank/DDBJ whole genome shotgun (WGS) entry which is preliminary data.</text>
</comment>
<protein>
    <recommendedName>
        <fullName evidence="2">Carboxylesterase type B domain-containing protein</fullName>
    </recommendedName>
</protein>
<dbReference type="Proteomes" id="UP001153954">
    <property type="component" value="Unassembled WGS sequence"/>
</dbReference>
<dbReference type="InterPro" id="IPR002018">
    <property type="entry name" value="CarbesteraseB"/>
</dbReference>
<name>A0AAU9URN4_EUPED</name>
<accession>A0AAU9URN4</accession>
<gene>
    <name evidence="3" type="ORF">EEDITHA_LOCUS16385</name>
</gene>
<dbReference type="InterPro" id="IPR019819">
    <property type="entry name" value="Carboxylesterase_B_CS"/>
</dbReference>
<dbReference type="InterPro" id="IPR029058">
    <property type="entry name" value="AB_hydrolase_fold"/>
</dbReference>
<evidence type="ECO:0000313" key="4">
    <source>
        <dbReference type="Proteomes" id="UP001153954"/>
    </source>
</evidence>
<feature type="domain" description="Carboxylesterase type B" evidence="2">
    <location>
        <begin position="3"/>
        <end position="513"/>
    </location>
</feature>
<organism evidence="3 4">
    <name type="scientific">Euphydryas editha</name>
    <name type="common">Edith's checkerspot</name>
    <dbReference type="NCBI Taxonomy" id="104508"/>
    <lineage>
        <taxon>Eukaryota</taxon>
        <taxon>Metazoa</taxon>
        <taxon>Ecdysozoa</taxon>
        <taxon>Arthropoda</taxon>
        <taxon>Hexapoda</taxon>
        <taxon>Insecta</taxon>
        <taxon>Pterygota</taxon>
        <taxon>Neoptera</taxon>
        <taxon>Endopterygota</taxon>
        <taxon>Lepidoptera</taxon>
        <taxon>Glossata</taxon>
        <taxon>Ditrysia</taxon>
        <taxon>Papilionoidea</taxon>
        <taxon>Nymphalidae</taxon>
        <taxon>Nymphalinae</taxon>
        <taxon>Euphydryas</taxon>
    </lineage>
</organism>
<dbReference type="EMBL" id="CAKOGL010000024">
    <property type="protein sequence ID" value="CAH2101651.1"/>
    <property type="molecule type" value="Genomic_DNA"/>
</dbReference>